<proteinExistence type="predicted"/>
<dbReference type="SMART" id="SM00275">
    <property type="entry name" value="G_alpha"/>
    <property type="match status" value="1"/>
</dbReference>
<dbReference type="PROSITE" id="PS51882">
    <property type="entry name" value="G_ALPHA"/>
    <property type="match status" value="1"/>
</dbReference>
<feature type="binding site" evidence="7">
    <location>
        <position position="38"/>
    </location>
    <ligand>
        <name>Mg(2+)</name>
        <dbReference type="ChEBI" id="CHEBI:18420"/>
    </ligand>
</feature>
<reference evidence="9" key="1">
    <citation type="submission" date="2022-11" db="UniProtKB">
        <authorList>
            <consortium name="WormBaseParasite"/>
        </authorList>
    </citation>
    <scope>IDENTIFICATION</scope>
</reference>
<dbReference type="GO" id="GO:0031683">
    <property type="term" value="F:G-protein beta/gamma-subunit complex binding"/>
    <property type="evidence" value="ECO:0007669"/>
    <property type="project" value="InterPro"/>
</dbReference>
<evidence type="ECO:0000313" key="8">
    <source>
        <dbReference type="Proteomes" id="UP000887563"/>
    </source>
</evidence>
<dbReference type="InterPro" id="IPR011025">
    <property type="entry name" value="GproteinA_insert"/>
</dbReference>
<dbReference type="InterPro" id="IPR001019">
    <property type="entry name" value="Gprotein_alpha_su"/>
</dbReference>
<keyword evidence="8" id="KW-1185">Reference proteome</keyword>
<keyword evidence="1 7" id="KW-0479">Metal-binding</keyword>
<dbReference type="GO" id="GO:0001664">
    <property type="term" value="F:G protein-coupled receptor binding"/>
    <property type="evidence" value="ECO:0007669"/>
    <property type="project" value="TreeGrafter"/>
</dbReference>
<sequence>MGNCFNKDTLDKQLIEDFKEEKKTLKLLLLGAAASGKSTMLKQMQILHTNNFNSEEERIKWRTNVHSTFVLAVERLLQISSSLIDRWDLTETEAFFKKKFFLIFFSNFLKMAIDELSHCLTYSEPLQLPKFISALKQFWTDPALHRQVLPKLGQFHMQESLPHFFNSIDRISQSNYVPTIQDILLLRVPTSGIVEVQFNVNRFPFRVFDVGGQRNERRKWIHCFDNVQAIIFVAAVSEFDQTLEEDENTNRLIESLHLFKSICMAKWFINTGIILFLNKTDLFEQKIAGKKSIKQLFPSYTGSNSYSDQLDFIQQNFLAMNSNPSKQVYAHRTCATNTDQMELVLKNVFELVLASLYNKASMY</sequence>
<dbReference type="GO" id="GO:0007188">
    <property type="term" value="P:adenylate cyclase-modulating G protein-coupled receptor signaling pathway"/>
    <property type="evidence" value="ECO:0007669"/>
    <property type="project" value="TreeGrafter"/>
</dbReference>
<dbReference type="GO" id="GO:0003924">
    <property type="term" value="F:GTPase activity"/>
    <property type="evidence" value="ECO:0007669"/>
    <property type="project" value="InterPro"/>
</dbReference>
<dbReference type="GO" id="GO:0005737">
    <property type="term" value="C:cytoplasm"/>
    <property type="evidence" value="ECO:0007669"/>
    <property type="project" value="TreeGrafter"/>
</dbReference>
<protein>
    <submittedName>
        <fullName evidence="9">Uncharacterized protein</fullName>
    </submittedName>
</protein>
<keyword evidence="3 7" id="KW-0460">Magnesium</keyword>
<dbReference type="CDD" id="cd00066">
    <property type="entry name" value="G-alpha"/>
    <property type="match status" value="1"/>
</dbReference>
<dbReference type="Pfam" id="PF00503">
    <property type="entry name" value="G-alpha"/>
    <property type="match status" value="1"/>
</dbReference>
<evidence type="ECO:0000256" key="5">
    <source>
        <dbReference type="ARBA" id="ARBA00023224"/>
    </source>
</evidence>
<evidence type="ECO:0000256" key="1">
    <source>
        <dbReference type="ARBA" id="ARBA00022723"/>
    </source>
</evidence>
<dbReference type="GO" id="GO:0046872">
    <property type="term" value="F:metal ion binding"/>
    <property type="evidence" value="ECO:0007669"/>
    <property type="project" value="UniProtKB-KW"/>
</dbReference>
<feature type="binding site" evidence="6">
    <location>
        <begin position="209"/>
        <end position="213"/>
    </location>
    <ligand>
        <name>GTP</name>
        <dbReference type="ChEBI" id="CHEBI:37565"/>
    </ligand>
</feature>
<dbReference type="SUPFAM" id="SSF52540">
    <property type="entry name" value="P-loop containing nucleoside triphosphate hydrolases"/>
    <property type="match status" value="1"/>
</dbReference>
<feature type="binding site" evidence="6">
    <location>
        <begin position="278"/>
        <end position="281"/>
    </location>
    <ligand>
        <name>GTP</name>
        <dbReference type="ChEBI" id="CHEBI:37565"/>
    </ligand>
</feature>
<dbReference type="SUPFAM" id="SSF47895">
    <property type="entry name" value="Transducin (alpha subunit), insertion domain"/>
    <property type="match status" value="1"/>
</dbReference>
<evidence type="ECO:0000256" key="7">
    <source>
        <dbReference type="PIRSR" id="PIRSR601019-2"/>
    </source>
</evidence>
<name>A0A914LP60_MELIC</name>
<dbReference type="GO" id="GO:0005834">
    <property type="term" value="C:heterotrimeric G-protein complex"/>
    <property type="evidence" value="ECO:0007669"/>
    <property type="project" value="TreeGrafter"/>
</dbReference>
<evidence type="ECO:0000256" key="6">
    <source>
        <dbReference type="PIRSR" id="PIRSR601019-1"/>
    </source>
</evidence>
<dbReference type="WBParaSite" id="Minc3s00711g16418">
    <property type="protein sequence ID" value="Minc3s00711g16418"/>
    <property type="gene ID" value="Minc3s00711g16418"/>
</dbReference>
<keyword evidence="5" id="KW-0807">Transducer</keyword>
<accession>A0A914LP60</accession>
<feature type="binding site" evidence="6">
    <location>
        <begin position="184"/>
        <end position="190"/>
    </location>
    <ligand>
        <name>GTP</name>
        <dbReference type="ChEBI" id="CHEBI:37565"/>
    </ligand>
</feature>
<organism evidence="8 9">
    <name type="scientific">Meloidogyne incognita</name>
    <name type="common">Southern root-knot nematode worm</name>
    <name type="synonym">Oxyuris incognita</name>
    <dbReference type="NCBI Taxonomy" id="6306"/>
    <lineage>
        <taxon>Eukaryota</taxon>
        <taxon>Metazoa</taxon>
        <taxon>Ecdysozoa</taxon>
        <taxon>Nematoda</taxon>
        <taxon>Chromadorea</taxon>
        <taxon>Rhabditida</taxon>
        <taxon>Tylenchina</taxon>
        <taxon>Tylenchomorpha</taxon>
        <taxon>Tylenchoidea</taxon>
        <taxon>Meloidogynidae</taxon>
        <taxon>Meloidogyninae</taxon>
        <taxon>Meloidogyne</taxon>
        <taxon>Meloidogyne incognita group</taxon>
    </lineage>
</organism>
<dbReference type="PRINTS" id="PR00318">
    <property type="entry name" value="GPROTEINA"/>
</dbReference>
<dbReference type="FunFam" id="3.40.50.300:FF:000563">
    <property type="entry name" value="Guanine nucleotide-binding protein alpha subunit"/>
    <property type="match status" value="1"/>
</dbReference>
<dbReference type="Proteomes" id="UP000887563">
    <property type="component" value="Unplaced"/>
</dbReference>
<feature type="binding site" evidence="7">
    <location>
        <position position="190"/>
    </location>
    <ligand>
        <name>Mg(2+)</name>
        <dbReference type="ChEBI" id="CHEBI:18420"/>
    </ligand>
</feature>
<evidence type="ECO:0000256" key="4">
    <source>
        <dbReference type="ARBA" id="ARBA00023134"/>
    </source>
</evidence>
<dbReference type="InterPro" id="IPR027417">
    <property type="entry name" value="P-loop_NTPase"/>
</dbReference>
<evidence type="ECO:0000256" key="3">
    <source>
        <dbReference type="ARBA" id="ARBA00022842"/>
    </source>
</evidence>
<dbReference type="AlphaFoldDB" id="A0A914LP60"/>
<keyword evidence="4 6" id="KW-0342">GTP-binding</keyword>
<evidence type="ECO:0000256" key="2">
    <source>
        <dbReference type="ARBA" id="ARBA00022741"/>
    </source>
</evidence>
<dbReference type="PANTHER" id="PTHR10218:SF245">
    <property type="entry name" value="GUANINE NUCLEOTIDE-BINDING PROTEIN ALPHA-2 SUBUNIT-RELATED"/>
    <property type="match status" value="1"/>
</dbReference>
<dbReference type="PANTHER" id="PTHR10218">
    <property type="entry name" value="GTP-BINDING PROTEIN ALPHA SUBUNIT"/>
    <property type="match status" value="1"/>
</dbReference>
<evidence type="ECO:0000313" key="9">
    <source>
        <dbReference type="WBParaSite" id="Minc3s00711g16418"/>
    </source>
</evidence>
<dbReference type="Gene3D" id="3.40.50.300">
    <property type="entry name" value="P-loop containing nucleotide triphosphate hydrolases"/>
    <property type="match status" value="1"/>
</dbReference>
<keyword evidence="2 6" id="KW-0547">Nucleotide-binding</keyword>
<feature type="binding site" evidence="6">
    <location>
        <position position="335"/>
    </location>
    <ligand>
        <name>GTP</name>
        <dbReference type="ChEBI" id="CHEBI:37565"/>
    </ligand>
</feature>
<dbReference type="GO" id="GO:0005525">
    <property type="term" value="F:GTP binding"/>
    <property type="evidence" value="ECO:0007669"/>
    <property type="project" value="UniProtKB-KW"/>
</dbReference>
<dbReference type="Gene3D" id="1.10.400.10">
    <property type="entry name" value="GI Alpha 1, domain 2-like"/>
    <property type="match status" value="1"/>
</dbReference>